<dbReference type="InterPro" id="IPR033316">
    <property type="entry name" value="RBBP8-like"/>
</dbReference>
<dbReference type="PANTHER" id="PTHR15107">
    <property type="entry name" value="RETINOBLASTOMA BINDING PROTEIN 8"/>
    <property type="match status" value="1"/>
</dbReference>
<feature type="compositionally biased region" description="Polar residues" evidence="4">
    <location>
        <begin position="558"/>
        <end position="581"/>
    </location>
</feature>
<feature type="compositionally biased region" description="Polar residues" evidence="4">
    <location>
        <begin position="187"/>
        <end position="201"/>
    </location>
</feature>
<feature type="compositionally biased region" description="Low complexity" evidence="4">
    <location>
        <begin position="25"/>
        <end position="40"/>
    </location>
</feature>
<dbReference type="PANTHER" id="PTHR15107:SF0">
    <property type="entry name" value="DNA ENDONUCLEASE ACTIVATOR CTP1 C-TERMINAL DOMAIN-CONTAINING PROTEIN"/>
    <property type="match status" value="1"/>
</dbReference>
<dbReference type="InterPro" id="IPR003903">
    <property type="entry name" value="UIM_dom"/>
</dbReference>
<feature type="compositionally biased region" description="Basic and acidic residues" evidence="4">
    <location>
        <begin position="778"/>
        <end position="792"/>
    </location>
</feature>
<proteinExistence type="predicted"/>
<dbReference type="KEGG" id="lak:106180983"/>
<feature type="compositionally biased region" description="Basic residues" evidence="4">
    <location>
        <begin position="719"/>
        <end position="728"/>
    </location>
</feature>
<gene>
    <name evidence="7" type="primary">LOC106180983</name>
</gene>
<feature type="compositionally biased region" description="Basic and acidic residues" evidence="4">
    <location>
        <begin position="674"/>
        <end position="683"/>
    </location>
</feature>
<protein>
    <submittedName>
        <fullName evidence="7">Uncharacterized protein LOC106180983</fullName>
    </submittedName>
</protein>
<feature type="region of interest" description="Disordered" evidence="4">
    <location>
        <begin position="550"/>
        <end position="702"/>
    </location>
</feature>
<feature type="compositionally biased region" description="Polar residues" evidence="4">
    <location>
        <begin position="409"/>
        <end position="422"/>
    </location>
</feature>
<organism evidence="6 7">
    <name type="scientific">Lingula anatina</name>
    <name type="common">Brachiopod</name>
    <name type="synonym">Lingula unguis</name>
    <dbReference type="NCBI Taxonomy" id="7574"/>
    <lineage>
        <taxon>Eukaryota</taxon>
        <taxon>Metazoa</taxon>
        <taxon>Spiralia</taxon>
        <taxon>Lophotrochozoa</taxon>
        <taxon>Brachiopoda</taxon>
        <taxon>Linguliformea</taxon>
        <taxon>Lingulata</taxon>
        <taxon>Lingulida</taxon>
        <taxon>Linguloidea</taxon>
        <taxon>Lingulidae</taxon>
        <taxon>Lingula</taxon>
    </lineage>
</organism>
<dbReference type="Proteomes" id="UP000085678">
    <property type="component" value="Unplaced"/>
</dbReference>
<feature type="compositionally biased region" description="Basic residues" evidence="4">
    <location>
        <begin position="971"/>
        <end position="984"/>
    </location>
</feature>
<reference evidence="7" key="1">
    <citation type="submission" date="2025-08" db="UniProtKB">
        <authorList>
            <consortium name="RefSeq"/>
        </authorList>
    </citation>
    <scope>IDENTIFICATION</scope>
    <source>
        <tissue evidence="7">Gonads</tissue>
    </source>
</reference>
<evidence type="ECO:0000256" key="1">
    <source>
        <dbReference type="ARBA" id="ARBA00004123"/>
    </source>
</evidence>
<feature type="domain" description="DNA endonuclease activator Ctp1 C-terminal" evidence="5">
    <location>
        <begin position="1258"/>
        <end position="1296"/>
    </location>
</feature>
<feature type="compositionally biased region" description="Acidic residues" evidence="4">
    <location>
        <begin position="395"/>
        <end position="405"/>
    </location>
</feature>
<dbReference type="PROSITE" id="PS50330">
    <property type="entry name" value="UIM"/>
    <property type="match status" value="1"/>
</dbReference>
<feature type="compositionally biased region" description="Basic residues" evidence="4">
    <location>
        <begin position="684"/>
        <end position="694"/>
    </location>
</feature>
<dbReference type="SMART" id="SM00726">
    <property type="entry name" value="UIM"/>
    <property type="match status" value="2"/>
</dbReference>
<feature type="region of interest" description="Disordered" evidence="4">
    <location>
        <begin position="390"/>
        <end position="422"/>
    </location>
</feature>
<feature type="region of interest" description="Disordered" evidence="4">
    <location>
        <begin position="132"/>
        <end position="207"/>
    </location>
</feature>
<dbReference type="InterPro" id="IPR013882">
    <property type="entry name" value="Ctp1_C"/>
</dbReference>
<evidence type="ECO:0000256" key="3">
    <source>
        <dbReference type="ARBA" id="ARBA00023242"/>
    </source>
</evidence>
<keyword evidence="3" id="KW-0539">Nucleus</keyword>
<dbReference type="GO" id="GO:0005634">
    <property type="term" value="C:nucleus"/>
    <property type="evidence" value="ECO:0007669"/>
    <property type="project" value="UniProtKB-SubCell"/>
</dbReference>
<evidence type="ECO:0000313" key="7">
    <source>
        <dbReference type="RefSeq" id="XP_023932614.1"/>
    </source>
</evidence>
<feature type="compositionally biased region" description="Basic residues" evidence="4">
    <location>
        <begin position="155"/>
        <end position="166"/>
    </location>
</feature>
<name>A0A2R2MQT4_LINAN</name>
<evidence type="ECO:0000259" key="5">
    <source>
        <dbReference type="Pfam" id="PF08573"/>
    </source>
</evidence>
<keyword evidence="2" id="KW-0227">DNA damage</keyword>
<accession>A0A2R2MQT4</accession>
<comment type="subcellular location">
    <subcellularLocation>
        <location evidence="1">Nucleus</location>
    </subcellularLocation>
</comment>
<evidence type="ECO:0000313" key="6">
    <source>
        <dbReference type="Proteomes" id="UP000085678"/>
    </source>
</evidence>
<dbReference type="GO" id="GO:0010792">
    <property type="term" value="P:DNA double-strand break processing involved in repair via single-strand annealing"/>
    <property type="evidence" value="ECO:0007669"/>
    <property type="project" value="TreeGrafter"/>
</dbReference>
<feature type="region of interest" description="Disordered" evidence="4">
    <location>
        <begin position="1118"/>
        <end position="1143"/>
    </location>
</feature>
<feature type="compositionally biased region" description="Basic and acidic residues" evidence="4">
    <location>
        <begin position="936"/>
        <end position="951"/>
    </location>
</feature>
<feature type="region of interest" description="Disordered" evidence="4">
    <location>
        <begin position="1"/>
        <end position="43"/>
    </location>
</feature>
<dbReference type="STRING" id="7574.A0A2R2MQT4"/>
<dbReference type="InParanoid" id="A0A2R2MQT4"/>
<feature type="compositionally biased region" description="Basic and acidic residues" evidence="4">
    <location>
        <begin position="587"/>
        <end position="599"/>
    </location>
</feature>
<dbReference type="OrthoDB" id="5801062at2759"/>
<feature type="compositionally biased region" description="Basic and acidic residues" evidence="4">
    <location>
        <begin position="1126"/>
        <end position="1140"/>
    </location>
</feature>
<evidence type="ECO:0000256" key="2">
    <source>
        <dbReference type="ARBA" id="ARBA00022763"/>
    </source>
</evidence>
<feature type="compositionally biased region" description="Basic and acidic residues" evidence="4">
    <location>
        <begin position="167"/>
        <end position="182"/>
    </location>
</feature>
<keyword evidence="6" id="KW-1185">Reference proteome</keyword>
<dbReference type="RefSeq" id="XP_023932614.1">
    <property type="nucleotide sequence ID" value="XM_024076846.1"/>
</dbReference>
<feature type="compositionally biased region" description="Polar residues" evidence="4">
    <location>
        <begin position="753"/>
        <end position="764"/>
    </location>
</feature>
<dbReference type="Pfam" id="PF08573">
    <property type="entry name" value="SAE2"/>
    <property type="match status" value="1"/>
</dbReference>
<dbReference type="GeneID" id="106180983"/>
<feature type="region of interest" description="Disordered" evidence="4">
    <location>
        <begin position="923"/>
        <end position="992"/>
    </location>
</feature>
<dbReference type="GO" id="GO:0003684">
    <property type="term" value="F:damaged DNA binding"/>
    <property type="evidence" value="ECO:0007669"/>
    <property type="project" value="TreeGrafter"/>
</dbReference>
<feature type="compositionally biased region" description="Polar residues" evidence="4">
    <location>
        <begin position="1"/>
        <end position="18"/>
    </location>
</feature>
<sequence length="1411" mass="158745">MAEADNSTSPGNRLQDTSLMKPAEDLGSSLSNNNHGNDSSVSRSMEDLVKELLNKHNQIVQSYHKEATQYKTKHKNAVKMMEHLNWKMSELYKSYKKQKLDNLLLQEKLVQVEHRFSNAKCSLCQKEIDSSEKEDKITSEQSDTSPQEEAGSRRAILKLRGQKRTRYKEDPQVDSKKMRSSIDDESSSQNATCISQSQKSLATAKKPTSLGATVGDILTKDLREGETQFLKTQKILAPETCALDLIDPIDESFNENISVKDIILKGLEEDETQRRKPQNVLALETCPEETIPECSTLETSHNLDLSHDLENRKVTDTETETDKKEIVEELGKTLECTDLGSKEELQIVAKQTTDRRGRKLEQSKSFHRLTDRTSPIEESIQTLITRVPETVNIEDHDDDDDDDDDAKSNADNSQNSIAMDNYKNSTKHVYNAYAQQDATITNHCLTNEDDRHNKKAVTRKTVKPINEVYKQKETQVHGYKMKRSDGDNLFDHSVVSPPSPPHASTPVEPRIHRKQYGGHSQNVFTSSPIGNSIVEGGLLSNLGINEEENGCRGEGKVSSASGHGNGSQDNCNQGNQKQIYNHGNELLSKRDEHNSKDNRQTVTENELESEKKSANSQRKATRLVRHCSSTDEIDSEIPASPIFGKQNTTDGPNDVKSPALFDDDDDHGQVAVDQPHRQYESPFKRGKGPVKSKKLSPGIEGYESEESPLMFKNIANLKRGWKPGQKKSKLPDGERTLSPPGGKTRLFIESGVSAPQSKSQQTLGPSRRFEGIDGEDDERTRPKAQEQNQEKFVKRRSKRLQMLEVPFSVSPPSSPNHMRKNQKKEERKLLRQSTLTQGFFSPKKIPVSSLANYNGGVLKSEAGKFEEEDLKKAILESLADAKKNEEEDDLDLALKLSLQESHRVESSSSVHVNKESSAVISNVGGDAEQDSPSAVIHKEVDENTPPREQFKKPRTPIGSPSAKQQCASKAHSPKSLRNQRHKSHATFDPDETCLPFLTQSPSVPMIYQNEGMDLNGSIDPSVRLSEYDIESQDETFCDDPQQEMSRSRSGMSSNIALGSRSHNITDANASLDTSETLLNCNRGAGAVPIPDLEEESQEIDCTHRSVTFGKVDKHIRKGEESQMISNREKDDIETQQHQDEEPNLQRNIKSKEMISKREGVFNKGKCPRYHSDNDGDVTFNAALDLVHSEMDEDLMMEKDVSDSQPQDANLLDDSFDRVPKAEGPAYKYVDVVRKRDDRRKLEAFDCPECEEYFKDMNLTAEEKRERAKQCSRHRAKYVPPSTPPHFWDIGFPDTQECKERENDKTKDCKESGKTPRKEVTDSWYDHLHKIVSVLTATPIDTTGIEAIAMEINQEEEEGLGEYFLTDWKFVSVAKEYGRKALATSEGNPDDELSKSIVEFMKICDTVDEVTM</sequence>
<evidence type="ECO:0000256" key="4">
    <source>
        <dbReference type="SAM" id="MobiDB-lite"/>
    </source>
</evidence>
<feature type="region of interest" description="Disordered" evidence="4">
    <location>
        <begin position="717"/>
        <end position="835"/>
    </location>
</feature>